<comment type="caution">
    <text evidence="2">The sequence shown here is derived from an EMBL/GenBank/DDBJ whole genome shotgun (WGS) entry which is preliminary data.</text>
</comment>
<evidence type="ECO:0000256" key="1">
    <source>
        <dbReference type="SAM" id="MobiDB-lite"/>
    </source>
</evidence>
<feature type="region of interest" description="Disordered" evidence="1">
    <location>
        <begin position="110"/>
        <end position="250"/>
    </location>
</feature>
<keyword evidence="3" id="KW-1185">Reference proteome</keyword>
<feature type="region of interest" description="Disordered" evidence="1">
    <location>
        <begin position="1"/>
        <end position="32"/>
    </location>
</feature>
<evidence type="ECO:0000313" key="3">
    <source>
        <dbReference type="Proteomes" id="UP001153148"/>
    </source>
</evidence>
<dbReference type="Proteomes" id="UP001153148">
    <property type="component" value="Unassembled WGS sequence"/>
</dbReference>
<accession>A0ABN7P852</accession>
<sequence>MQNVGPQHGMQGQQYGNGYGTQRGHGPMGMGNPNTAMTTMGMGSMGGGMNGMSPMNSMANMGMMGQHGSMMGGMGPGSMGPGSMPMNKMSMQCDGCVSQGPGPQVYPRRLAPYPNPAMHMSQKRQQQGYPTPGPPGPTMQPGFAPAGAPQYPAGYGNGRPGFQSQYPPQQTMGPSGTFGPTTRVSGSSMSVRQTTPPYTTSGQPTHQYFAAGGAMPGGQFHPGPAGGPQYGGATGTTGGQYGNSAGSQFQQDVGAGMRNSMSYQHSPIPGNPTPPLTPASSMPPYISPNADVKPNFSDLKPPLPIQSEYLSHLLHSFRTTCIVECH</sequence>
<organism evidence="2 3">
    <name type="scientific">Timema podura</name>
    <name type="common">Walking stick</name>
    <dbReference type="NCBI Taxonomy" id="61482"/>
    <lineage>
        <taxon>Eukaryota</taxon>
        <taxon>Metazoa</taxon>
        <taxon>Ecdysozoa</taxon>
        <taxon>Arthropoda</taxon>
        <taxon>Hexapoda</taxon>
        <taxon>Insecta</taxon>
        <taxon>Pterygota</taxon>
        <taxon>Neoptera</taxon>
        <taxon>Polyneoptera</taxon>
        <taxon>Phasmatodea</taxon>
        <taxon>Timematodea</taxon>
        <taxon>Timematoidea</taxon>
        <taxon>Timematidae</taxon>
        <taxon>Timema</taxon>
    </lineage>
</organism>
<feature type="compositionally biased region" description="Gly residues" evidence="1">
    <location>
        <begin position="224"/>
        <end position="241"/>
    </location>
</feature>
<feature type="compositionally biased region" description="Low complexity" evidence="1">
    <location>
        <begin position="139"/>
        <end position="154"/>
    </location>
</feature>
<proteinExistence type="predicted"/>
<feature type="compositionally biased region" description="Gly residues" evidence="1">
    <location>
        <begin position="15"/>
        <end position="29"/>
    </location>
</feature>
<gene>
    <name evidence="2" type="ORF">TPAB3V08_LOCUS8536</name>
</gene>
<evidence type="ECO:0000313" key="2">
    <source>
        <dbReference type="EMBL" id="CAG2061582.1"/>
    </source>
</evidence>
<name>A0ABN7P852_TIMPD</name>
<reference evidence="2" key="1">
    <citation type="submission" date="2021-03" db="EMBL/GenBank/DDBJ databases">
        <authorList>
            <person name="Tran Van P."/>
        </authorList>
    </citation>
    <scope>NUCLEOTIDE SEQUENCE</scope>
</reference>
<feature type="compositionally biased region" description="Polar residues" evidence="1">
    <location>
        <begin position="162"/>
        <end position="206"/>
    </location>
</feature>
<dbReference type="EMBL" id="CAJPIN010016413">
    <property type="protein sequence ID" value="CAG2061582.1"/>
    <property type="molecule type" value="Genomic_DNA"/>
</dbReference>
<protein>
    <submittedName>
        <fullName evidence="2">Uncharacterized protein</fullName>
    </submittedName>
</protein>